<name>A0A0A8X8P4_MESS1</name>
<dbReference type="OrthoDB" id="9809821at2"/>
<dbReference type="NCBIfam" id="NF004846">
    <property type="entry name" value="PRK06197.1"/>
    <property type="match status" value="1"/>
</dbReference>
<dbReference type="Pfam" id="PF00106">
    <property type="entry name" value="adh_short"/>
    <property type="match status" value="1"/>
</dbReference>
<keyword evidence="1" id="KW-0560">Oxidoreductase</keyword>
<keyword evidence="3" id="KW-1185">Reference proteome</keyword>
<accession>A0A0A8X8P4</accession>
<sequence>MLIENLSGKTVIITGANSGIGYEAAKKLSGKGAHVILAVRNVEKGKVAVDSIVQGNHEASVEMMKLDLADLASVRNFTSAFIEKYSSLDILINNAGVMIPPYGKTKDGFELQFGSNHLGHFALTGLLLPLLKKTAGSRVVTLSSIAHRGASIDFDNLDGSKGYKAMKFYGQSKLANLLFARELDNRFKEHGIETISVACHPGISNTNLFHLGKGETPKYLKRLMKFFSQPAAMGALPTIYAAADDSLTGGEYIGPDGRGNRKGYPAIEIPSPGVFNEETMTRLWTVSEELTGVQFDFLGTLS</sequence>
<gene>
    <name evidence="2" type="ORF">SAMD00020551_2667</name>
</gene>
<dbReference type="RefSeq" id="WP_041966256.1">
    <property type="nucleotide sequence ID" value="NZ_BASE01000058.1"/>
</dbReference>
<dbReference type="EMBL" id="BASE01000058">
    <property type="protein sequence ID" value="GAM14516.1"/>
    <property type="molecule type" value="Genomic_DNA"/>
</dbReference>
<organism evidence="2 3">
    <name type="scientific">Mesobacillus selenatarsenatis (strain DSM 18680 / JCM 14380 / FERM P-15431 / SF-1)</name>
    <dbReference type="NCBI Taxonomy" id="1321606"/>
    <lineage>
        <taxon>Bacteria</taxon>
        <taxon>Bacillati</taxon>
        <taxon>Bacillota</taxon>
        <taxon>Bacilli</taxon>
        <taxon>Bacillales</taxon>
        <taxon>Bacillaceae</taxon>
        <taxon>Mesobacillus</taxon>
    </lineage>
</organism>
<dbReference type="InterPro" id="IPR036291">
    <property type="entry name" value="NAD(P)-bd_dom_sf"/>
</dbReference>
<evidence type="ECO:0000256" key="1">
    <source>
        <dbReference type="ARBA" id="ARBA00023002"/>
    </source>
</evidence>
<evidence type="ECO:0000313" key="2">
    <source>
        <dbReference type="EMBL" id="GAM14516.1"/>
    </source>
</evidence>
<protein>
    <submittedName>
        <fullName evidence="2">Probable oxidoreductase/short-chain dehydrogenase</fullName>
    </submittedName>
</protein>
<evidence type="ECO:0000313" key="3">
    <source>
        <dbReference type="Proteomes" id="UP000031014"/>
    </source>
</evidence>
<dbReference type="Proteomes" id="UP000031014">
    <property type="component" value="Unassembled WGS sequence"/>
</dbReference>
<proteinExistence type="predicted"/>
<dbReference type="GO" id="GO:0016491">
    <property type="term" value="F:oxidoreductase activity"/>
    <property type="evidence" value="ECO:0007669"/>
    <property type="project" value="UniProtKB-KW"/>
</dbReference>
<dbReference type="Gene3D" id="3.40.50.720">
    <property type="entry name" value="NAD(P)-binding Rossmann-like Domain"/>
    <property type="match status" value="1"/>
</dbReference>
<dbReference type="InterPro" id="IPR002347">
    <property type="entry name" value="SDR_fam"/>
</dbReference>
<dbReference type="NCBIfam" id="NF004513">
    <property type="entry name" value="PRK05854.1"/>
    <property type="match status" value="1"/>
</dbReference>
<comment type="caution">
    <text evidence="2">The sequence shown here is derived from an EMBL/GenBank/DDBJ whole genome shotgun (WGS) entry which is preliminary data.</text>
</comment>
<dbReference type="CDD" id="cd05327">
    <property type="entry name" value="retinol-DH_like_SDR_c_like"/>
    <property type="match status" value="1"/>
</dbReference>
<dbReference type="PRINTS" id="PR00081">
    <property type="entry name" value="GDHRDH"/>
</dbReference>
<dbReference type="PANTHER" id="PTHR43157">
    <property type="entry name" value="PHOSPHATIDYLINOSITOL-GLYCAN BIOSYNTHESIS CLASS F PROTEIN-RELATED"/>
    <property type="match status" value="1"/>
</dbReference>
<reference evidence="2 3" key="1">
    <citation type="submission" date="2013-06" db="EMBL/GenBank/DDBJ databases">
        <title>Whole genome shotgun sequence of Bacillus selenatarsenatis SF-1.</title>
        <authorList>
            <person name="Kuroda M."/>
            <person name="Sei K."/>
            <person name="Yamashita M."/>
            <person name="Ike M."/>
        </authorList>
    </citation>
    <scope>NUCLEOTIDE SEQUENCE [LARGE SCALE GENOMIC DNA]</scope>
    <source>
        <strain evidence="2 3">SF-1</strain>
    </source>
</reference>
<dbReference type="STRING" id="1321606.SAMD00020551_2667"/>
<dbReference type="AlphaFoldDB" id="A0A0A8X8P4"/>
<dbReference type="PANTHER" id="PTHR43157:SF31">
    <property type="entry name" value="PHOSPHATIDYLINOSITOL-GLYCAN BIOSYNTHESIS CLASS F PROTEIN"/>
    <property type="match status" value="1"/>
</dbReference>
<dbReference type="SUPFAM" id="SSF51735">
    <property type="entry name" value="NAD(P)-binding Rossmann-fold domains"/>
    <property type="match status" value="1"/>
</dbReference>